<dbReference type="AlphaFoldDB" id="A0A378MCE3"/>
<feature type="domain" description="Calcineurin-like phosphoesterase" evidence="1">
    <location>
        <begin position="3"/>
        <end position="192"/>
    </location>
</feature>
<dbReference type="Proteomes" id="UP000254879">
    <property type="component" value="Unassembled WGS sequence"/>
</dbReference>
<dbReference type="PANTHER" id="PTHR42850:SF4">
    <property type="entry name" value="ZINC-DEPENDENT ENDOPOLYPHOSPHATASE"/>
    <property type="match status" value="1"/>
</dbReference>
<protein>
    <submittedName>
        <fullName evidence="2">Serine/threonine-protein phosphatase 1</fullName>
        <ecNumber evidence="2">3.1.3.16</ecNumber>
    </submittedName>
</protein>
<dbReference type="InterPro" id="IPR004843">
    <property type="entry name" value="Calcineurin-like_PHP"/>
</dbReference>
<dbReference type="EMBL" id="UGPG01000001">
    <property type="protein sequence ID" value="STY43998.1"/>
    <property type="molecule type" value="Genomic_DNA"/>
</dbReference>
<evidence type="ECO:0000259" key="1">
    <source>
        <dbReference type="Pfam" id="PF00149"/>
    </source>
</evidence>
<keyword evidence="2" id="KW-0378">Hydrolase</keyword>
<dbReference type="SUPFAM" id="SSF56300">
    <property type="entry name" value="Metallo-dependent phosphatases"/>
    <property type="match status" value="1"/>
</dbReference>
<reference evidence="2 3" key="1">
    <citation type="submission" date="2018-06" db="EMBL/GenBank/DDBJ databases">
        <authorList>
            <consortium name="Pathogen Informatics"/>
            <person name="Doyle S."/>
        </authorList>
    </citation>
    <scope>NUCLEOTIDE SEQUENCE [LARGE SCALE GENOMIC DNA]</scope>
    <source>
        <strain evidence="3">NCTC 10815</strain>
    </source>
</reference>
<sequence length="237" mass="26658">MQPIFAIGDVHGELTLLKEMLTNWDVENEQLVFVGDLIDRGEDPAGVVKVAKQLVDTHNAIVLRGNHEQMLLDWLQDPEEKMNYYTSQGGLKTIQSFLADKLTKELTPIELADALYQEAGAYISFIAALPFYYEKEDYFFVHAGVDLDLADWRQTPDKDLIWIREPFLFGENHTDKTFVFGHTPVQSLHENGSSDIWISEDKTRIDIDGGAVFGGALHGVVLTDAGISEIYTAESHK</sequence>
<dbReference type="GO" id="GO:0110154">
    <property type="term" value="P:RNA decapping"/>
    <property type="evidence" value="ECO:0007669"/>
    <property type="project" value="TreeGrafter"/>
</dbReference>
<dbReference type="Gene3D" id="3.60.21.10">
    <property type="match status" value="1"/>
</dbReference>
<dbReference type="GO" id="GO:0005737">
    <property type="term" value="C:cytoplasm"/>
    <property type="evidence" value="ECO:0007669"/>
    <property type="project" value="TreeGrafter"/>
</dbReference>
<dbReference type="GO" id="GO:0004722">
    <property type="term" value="F:protein serine/threonine phosphatase activity"/>
    <property type="evidence" value="ECO:0007669"/>
    <property type="project" value="UniProtKB-EC"/>
</dbReference>
<dbReference type="CDD" id="cd00144">
    <property type="entry name" value="MPP_PPP_family"/>
    <property type="match status" value="1"/>
</dbReference>
<evidence type="ECO:0000313" key="3">
    <source>
        <dbReference type="Proteomes" id="UP000254879"/>
    </source>
</evidence>
<gene>
    <name evidence="2" type="primary">pphA</name>
    <name evidence="2" type="ORF">NCTC10815_01307</name>
</gene>
<dbReference type="PANTHER" id="PTHR42850">
    <property type="entry name" value="METALLOPHOSPHOESTERASE"/>
    <property type="match status" value="1"/>
</dbReference>
<dbReference type="EC" id="3.1.3.16" evidence="2"/>
<dbReference type="InterPro" id="IPR029052">
    <property type="entry name" value="Metallo-depent_PP-like"/>
</dbReference>
<evidence type="ECO:0000313" key="2">
    <source>
        <dbReference type="EMBL" id="STY43998.1"/>
    </source>
</evidence>
<dbReference type="Pfam" id="PF00149">
    <property type="entry name" value="Metallophos"/>
    <property type="match status" value="1"/>
</dbReference>
<organism evidence="2 3">
    <name type="scientific">Listeria grayi</name>
    <name type="common">Listeria murrayi</name>
    <dbReference type="NCBI Taxonomy" id="1641"/>
    <lineage>
        <taxon>Bacteria</taxon>
        <taxon>Bacillati</taxon>
        <taxon>Bacillota</taxon>
        <taxon>Bacilli</taxon>
        <taxon>Bacillales</taxon>
        <taxon>Listeriaceae</taxon>
        <taxon>Listeria</taxon>
    </lineage>
</organism>
<dbReference type="GO" id="GO:0008803">
    <property type="term" value="F:bis(5'-nucleosyl)-tetraphosphatase (symmetrical) activity"/>
    <property type="evidence" value="ECO:0007669"/>
    <property type="project" value="TreeGrafter"/>
</dbReference>
<accession>A0A378MCE3</accession>
<proteinExistence type="predicted"/>
<dbReference type="RefSeq" id="WP_003754615.1">
    <property type="nucleotide sequence ID" value="NZ_CABKNG010000001.1"/>
</dbReference>
<name>A0A378MCE3_LISGR</name>
<dbReference type="InterPro" id="IPR050126">
    <property type="entry name" value="Ap4A_hydrolase"/>
</dbReference>